<evidence type="ECO:0000313" key="3">
    <source>
        <dbReference type="EMBL" id="MBA9002710.1"/>
    </source>
</evidence>
<keyword evidence="4" id="KW-1185">Reference proteome</keyword>
<name>A0A7W3MVK8_9ACTN</name>
<dbReference type="InterPro" id="IPR011146">
    <property type="entry name" value="HIT-like"/>
</dbReference>
<keyword evidence="3" id="KW-0378">Hydrolase</keyword>
<reference evidence="3 4" key="1">
    <citation type="submission" date="2020-08" db="EMBL/GenBank/DDBJ databases">
        <title>Sequencing the genomes of 1000 actinobacteria strains.</title>
        <authorList>
            <person name="Klenk H.-P."/>
        </authorList>
    </citation>
    <scope>NUCLEOTIDE SEQUENCE [LARGE SCALE GENOMIC DNA]</scope>
    <source>
        <strain evidence="3 4">DSM 45823</strain>
    </source>
</reference>
<evidence type="ECO:0000313" key="4">
    <source>
        <dbReference type="Proteomes" id="UP000539313"/>
    </source>
</evidence>
<evidence type="ECO:0000256" key="1">
    <source>
        <dbReference type="PROSITE-ProRule" id="PRU00464"/>
    </source>
</evidence>
<dbReference type="SUPFAM" id="SSF54197">
    <property type="entry name" value="HIT-like"/>
    <property type="match status" value="1"/>
</dbReference>
<protein>
    <submittedName>
        <fullName evidence="3">Diadenosine tetraphosphate (Ap4A) HIT family hydrolase</fullName>
    </submittedName>
</protein>
<dbReference type="GO" id="GO:0016787">
    <property type="term" value="F:hydrolase activity"/>
    <property type="evidence" value="ECO:0007669"/>
    <property type="project" value="UniProtKB-KW"/>
</dbReference>
<dbReference type="PROSITE" id="PS51084">
    <property type="entry name" value="HIT_2"/>
    <property type="match status" value="1"/>
</dbReference>
<dbReference type="EMBL" id="JACJII010000001">
    <property type="protein sequence ID" value="MBA9002710.1"/>
    <property type="molecule type" value="Genomic_DNA"/>
</dbReference>
<proteinExistence type="predicted"/>
<gene>
    <name evidence="3" type="ORF">HNR21_001592</name>
</gene>
<dbReference type="Proteomes" id="UP000539313">
    <property type="component" value="Unassembled WGS sequence"/>
</dbReference>
<comment type="caution">
    <text evidence="3">The sequence shown here is derived from an EMBL/GenBank/DDBJ whole genome shotgun (WGS) entry which is preliminary data.</text>
</comment>
<feature type="domain" description="HIT" evidence="2">
    <location>
        <begin position="27"/>
        <end position="135"/>
    </location>
</feature>
<dbReference type="AlphaFoldDB" id="A0A7W3MVK8"/>
<sequence length="227" mass="25192">MPMSGPAGAFCVGADFCQELAGATDTDFSRTYRGSPPSRIICRGDGLSLLADMSPLTVGHLLVVSDDHYLSFGEVIADHGRRVTDVLDLIIEQYLGTFGEPLMMEHGSSPVMDGSACITHAHIHLLPLRLDDVHRAMTRDGLAATELSGMIDLRALGERRLPYFLCADRHRHRVYGVAHRMRRQYLRSIAGELLGIPDPEWDYAVVIRKELLEVTLAKTAGWRIARR</sequence>
<evidence type="ECO:0000259" key="2">
    <source>
        <dbReference type="PROSITE" id="PS51084"/>
    </source>
</evidence>
<dbReference type="RefSeq" id="WP_182704660.1">
    <property type="nucleotide sequence ID" value="NZ_JACJII010000001.1"/>
</dbReference>
<dbReference type="Gene3D" id="3.30.428.10">
    <property type="entry name" value="HIT-like"/>
    <property type="match status" value="1"/>
</dbReference>
<feature type="short sequence motif" description="Histidine triad motif" evidence="1">
    <location>
        <begin position="120"/>
        <end position="124"/>
    </location>
</feature>
<dbReference type="InterPro" id="IPR036265">
    <property type="entry name" value="HIT-like_sf"/>
</dbReference>
<accession>A0A7W3MVK8</accession>
<organism evidence="3 4">
    <name type="scientific">Thermomonospora cellulosilytica</name>
    <dbReference type="NCBI Taxonomy" id="1411118"/>
    <lineage>
        <taxon>Bacteria</taxon>
        <taxon>Bacillati</taxon>
        <taxon>Actinomycetota</taxon>
        <taxon>Actinomycetes</taxon>
        <taxon>Streptosporangiales</taxon>
        <taxon>Thermomonosporaceae</taxon>
        <taxon>Thermomonospora</taxon>
    </lineage>
</organism>